<dbReference type="Proteomes" id="UP000027073">
    <property type="component" value="Unassembled WGS sequence"/>
</dbReference>
<feature type="transmembrane region" description="Helical" evidence="1">
    <location>
        <begin position="227"/>
        <end position="248"/>
    </location>
</feature>
<keyword evidence="1" id="KW-1133">Transmembrane helix</keyword>
<feature type="domain" description="DUF6534" evidence="2">
    <location>
        <begin position="166"/>
        <end position="252"/>
    </location>
</feature>
<dbReference type="InParanoid" id="A0A067NNR8"/>
<evidence type="ECO:0000259" key="2">
    <source>
        <dbReference type="Pfam" id="PF20152"/>
    </source>
</evidence>
<feature type="transmembrane region" description="Helical" evidence="1">
    <location>
        <begin position="85"/>
        <end position="108"/>
    </location>
</feature>
<dbReference type="PANTHER" id="PTHR40465:SF1">
    <property type="entry name" value="DUF6534 DOMAIN-CONTAINING PROTEIN"/>
    <property type="match status" value="1"/>
</dbReference>
<sequence length="319" mass="35611">MSSPLSIDNTMGAALIGSVCAAVLYGVSCIQTWYYYDRYPTDAWYIKYLVASVWVFDTIHQVLISHTVYHYLVSNYTNPAMLANIIWSVLLEVLFNSLICLLVQGFLTMRVWRMSNKNKILTFIVLCLVIAEFVCSVVFVVQSMQLQTWLELSQLKGLSMAVNVLAAAGDALIAASLVFLLRRSRTGFKKSDTMISRLIVFTVNTGLFTSICAVMSLVSIIVWGNTLIYVAFYFSLGRLYSNSLLATLNARQEIRNLADEMDTLSLSFRSGPSSFGSGSKKPTNISIVIDTTQDFVRDRAMTMTDSETESPITDLKDEV</sequence>
<proteinExistence type="predicted"/>
<dbReference type="AlphaFoldDB" id="A0A067NNR8"/>
<dbReference type="OrthoDB" id="3263055at2759"/>
<gene>
    <name evidence="3" type="ORF">PLEOSDRAFT_1112345</name>
</gene>
<feature type="transmembrane region" description="Helical" evidence="1">
    <location>
        <begin position="120"/>
        <end position="141"/>
    </location>
</feature>
<accession>A0A067NNR8</accession>
<feature type="transmembrane region" description="Helical" evidence="1">
    <location>
        <begin position="12"/>
        <end position="36"/>
    </location>
</feature>
<dbReference type="InterPro" id="IPR045339">
    <property type="entry name" value="DUF6534"/>
</dbReference>
<name>A0A067NNR8_PLEO1</name>
<dbReference type="HOGENOM" id="CLU_046025_5_4_1"/>
<evidence type="ECO:0000313" key="4">
    <source>
        <dbReference type="Proteomes" id="UP000027073"/>
    </source>
</evidence>
<feature type="transmembrane region" description="Helical" evidence="1">
    <location>
        <begin position="48"/>
        <end position="73"/>
    </location>
</feature>
<feature type="transmembrane region" description="Helical" evidence="1">
    <location>
        <begin position="161"/>
        <end position="182"/>
    </location>
</feature>
<keyword evidence="1" id="KW-0812">Transmembrane</keyword>
<reference evidence="4" key="1">
    <citation type="journal article" date="2014" name="Proc. Natl. Acad. Sci. U.S.A.">
        <title>Extensive sampling of basidiomycete genomes demonstrates inadequacy of the white-rot/brown-rot paradigm for wood decay fungi.</title>
        <authorList>
            <person name="Riley R."/>
            <person name="Salamov A.A."/>
            <person name="Brown D.W."/>
            <person name="Nagy L.G."/>
            <person name="Floudas D."/>
            <person name="Held B.W."/>
            <person name="Levasseur A."/>
            <person name="Lombard V."/>
            <person name="Morin E."/>
            <person name="Otillar R."/>
            <person name="Lindquist E.A."/>
            <person name="Sun H."/>
            <person name="LaButti K.M."/>
            <person name="Schmutz J."/>
            <person name="Jabbour D."/>
            <person name="Luo H."/>
            <person name="Baker S.E."/>
            <person name="Pisabarro A.G."/>
            <person name="Walton J.D."/>
            <person name="Blanchette R.A."/>
            <person name="Henrissat B."/>
            <person name="Martin F."/>
            <person name="Cullen D."/>
            <person name="Hibbett D.S."/>
            <person name="Grigoriev I.V."/>
        </authorList>
    </citation>
    <scope>NUCLEOTIDE SEQUENCE [LARGE SCALE GENOMIC DNA]</scope>
    <source>
        <strain evidence="4">PC15</strain>
    </source>
</reference>
<dbReference type="PANTHER" id="PTHR40465">
    <property type="entry name" value="CHROMOSOME 1, WHOLE GENOME SHOTGUN SEQUENCE"/>
    <property type="match status" value="1"/>
</dbReference>
<organism evidence="3 4">
    <name type="scientific">Pleurotus ostreatus (strain PC15)</name>
    <name type="common">Oyster mushroom</name>
    <dbReference type="NCBI Taxonomy" id="1137138"/>
    <lineage>
        <taxon>Eukaryota</taxon>
        <taxon>Fungi</taxon>
        <taxon>Dikarya</taxon>
        <taxon>Basidiomycota</taxon>
        <taxon>Agaricomycotina</taxon>
        <taxon>Agaricomycetes</taxon>
        <taxon>Agaricomycetidae</taxon>
        <taxon>Agaricales</taxon>
        <taxon>Pleurotineae</taxon>
        <taxon>Pleurotaceae</taxon>
        <taxon>Pleurotus</taxon>
    </lineage>
</organism>
<feature type="transmembrane region" description="Helical" evidence="1">
    <location>
        <begin position="194"/>
        <end position="221"/>
    </location>
</feature>
<dbReference type="Pfam" id="PF20152">
    <property type="entry name" value="DUF6534"/>
    <property type="match status" value="1"/>
</dbReference>
<evidence type="ECO:0000256" key="1">
    <source>
        <dbReference type="SAM" id="Phobius"/>
    </source>
</evidence>
<dbReference type="EMBL" id="KL198007">
    <property type="protein sequence ID" value="KDQ29574.1"/>
    <property type="molecule type" value="Genomic_DNA"/>
</dbReference>
<evidence type="ECO:0000313" key="3">
    <source>
        <dbReference type="EMBL" id="KDQ29574.1"/>
    </source>
</evidence>
<keyword evidence="1" id="KW-0472">Membrane</keyword>
<protein>
    <recommendedName>
        <fullName evidence="2">DUF6534 domain-containing protein</fullName>
    </recommendedName>
</protein>
<dbReference type="STRING" id="1137138.A0A067NNR8"/>
<dbReference type="VEuPathDB" id="FungiDB:PLEOSDRAFT_1112345"/>